<gene>
    <name evidence="1" type="ORF">C7B47_03880</name>
</gene>
<dbReference type="AlphaFoldDB" id="A0A2T2X2P0"/>
<organism evidence="1 2">
    <name type="scientific">Sulfobacillus thermosulfidooxidans</name>
    <dbReference type="NCBI Taxonomy" id="28034"/>
    <lineage>
        <taxon>Bacteria</taxon>
        <taxon>Bacillati</taxon>
        <taxon>Bacillota</taxon>
        <taxon>Clostridia</taxon>
        <taxon>Eubacteriales</taxon>
        <taxon>Clostridiales Family XVII. Incertae Sedis</taxon>
        <taxon>Sulfobacillus</taxon>
    </lineage>
</organism>
<evidence type="ECO:0000313" key="2">
    <source>
        <dbReference type="Proteomes" id="UP000242705"/>
    </source>
</evidence>
<protein>
    <submittedName>
        <fullName evidence="1">Uncharacterized protein</fullName>
    </submittedName>
</protein>
<proteinExistence type="predicted"/>
<sequence>MMKNIKDNQRVRRQVGRGIALAGSALVIGALPATITFAQSAPLAPTATPSAQLRLGLDQLLGEHATILELGMQALASGNQALMTLWIKTRPS</sequence>
<comment type="caution">
    <text evidence="1">The sequence shown here is derived from an EMBL/GenBank/DDBJ whole genome shotgun (WGS) entry which is preliminary data.</text>
</comment>
<reference evidence="1 2" key="1">
    <citation type="journal article" date="2014" name="BMC Genomics">
        <title>Comparison of environmental and isolate Sulfobacillus genomes reveals diverse carbon, sulfur, nitrogen, and hydrogen metabolisms.</title>
        <authorList>
            <person name="Justice N.B."/>
            <person name="Norman A."/>
            <person name="Brown C.T."/>
            <person name="Singh A."/>
            <person name="Thomas B.C."/>
            <person name="Banfield J.F."/>
        </authorList>
    </citation>
    <scope>NUCLEOTIDE SEQUENCE [LARGE SCALE GENOMIC DNA]</scope>
    <source>
        <strain evidence="1">AMDSBA5</strain>
    </source>
</reference>
<evidence type="ECO:0000313" key="1">
    <source>
        <dbReference type="EMBL" id="PSR28770.1"/>
    </source>
</evidence>
<dbReference type="Proteomes" id="UP000242705">
    <property type="component" value="Unassembled WGS sequence"/>
</dbReference>
<dbReference type="EMBL" id="PXYX01000005">
    <property type="protein sequence ID" value="PSR28770.1"/>
    <property type="molecule type" value="Genomic_DNA"/>
</dbReference>
<accession>A0A2T2X2P0</accession>
<name>A0A2T2X2P0_SULTH</name>